<feature type="transmembrane region" description="Helical" evidence="1">
    <location>
        <begin position="202"/>
        <end position="219"/>
    </location>
</feature>
<dbReference type="RefSeq" id="WP_265787521.1">
    <property type="nucleotide sequence ID" value="NZ_BAABRS010000001.1"/>
</dbReference>
<protein>
    <submittedName>
        <fullName evidence="3">Sulfite exporter TauE/SafE family protein</fullName>
    </submittedName>
</protein>
<name>A0ABT3PVS9_9BACT</name>
<feature type="transmembrane region" description="Helical" evidence="1">
    <location>
        <begin position="119"/>
        <end position="141"/>
    </location>
</feature>
<feature type="transmembrane region" description="Helical" evidence="1">
    <location>
        <begin position="239"/>
        <end position="263"/>
    </location>
</feature>
<sequence>MSDSKEPNITTDFKTAYSYRKRLFYTLSAIVAAIIIAGFWNYHLVDGFGQDIIAGNTIGDTSELSNDYETKGSGFGFIFAAIAGLAATFTACNCVVFAMIPGLVCPVDEQSHQTSAWKAFGLFVLGVLGITALYGAFIGFLGADGTAALNERSVRLTQAQVVFSLLGLIMLIWGLLEMEFFDSVRKSFPDRLRSLMNRTTSKALLLGLLVGFFAIGRPFPVFREFLLYAASANSPVYGAGVMVVQGIGQIAVMALLFVLIIWLGRNKISATAQSSPYKFQLISGVALITGGMYFIYYWGLAFIFDIGRWGFKLGWY</sequence>
<keyword evidence="1" id="KW-0812">Transmembrane</keyword>
<dbReference type="InterPro" id="IPR039447">
    <property type="entry name" value="UreH-like_TM_dom"/>
</dbReference>
<evidence type="ECO:0000259" key="2">
    <source>
        <dbReference type="Pfam" id="PF13386"/>
    </source>
</evidence>
<feature type="transmembrane region" description="Helical" evidence="1">
    <location>
        <begin position="161"/>
        <end position="181"/>
    </location>
</feature>
<dbReference type="Proteomes" id="UP001207337">
    <property type="component" value="Unassembled WGS sequence"/>
</dbReference>
<feature type="domain" description="Urease accessory protein UreH-like transmembrane" evidence="2">
    <location>
        <begin position="89"/>
        <end position="291"/>
    </location>
</feature>
<feature type="transmembrane region" description="Helical" evidence="1">
    <location>
        <begin position="284"/>
        <end position="304"/>
    </location>
</feature>
<proteinExistence type="predicted"/>
<evidence type="ECO:0000256" key="1">
    <source>
        <dbReference type="SAM" id="Phobius"/>
    </source>
</evidence>
<feature type="transmembrane region" description="Helical" evidence="1">
    <location>
        <begin position="23"/>
        <end position="42"/>
    </location>
</feature>
<evidence type="ECO:0000313" key="4">
    <source>
        <dbReference type="Proteomes" id="UP001207337"/>
    </source>
</evidence>
<accession>A0ABT3PVS9</accession>
<evidence type="ECO:0000313" key="3">
    <source>
        <dbReference type="EMBL" id="MCW9711936.1"/>
    </source>
</evidence>
<dbReference type="EMBL" id="JAJNDC010000001">
    <property type="protein sequence ID" value="MCW9711936.1"/>
    <property type="molecule type" value="Genomic_DNA"/>
</dbReference>
<reference evidence="3 4" key="1">
    <citation type="submission" date="2021-11" db="EMBL/GenBank/DDBJ databases">
        <title>Aliifidinibius sp. nov., a new bacterium isolated from saline soil.</title>
        <authorList>
            <person name="Galisteo C."/>
            <person name="De La Haba R."/>
            <person name="Sanchez-Porro C."/>
            <person name="Ventosa A."/>
        </authorList>
    </citation>
    <scope>NUCLEOTIDE SEQUENCE [LARGE SCALE GENOMIC DNA]</scope>
    <source>
        <strain evidence="3 4">KACC 190600</strain>
    </source>
</reference>
<gene>
    <name evidence="3" type="ORF">LQ318_03370</name>
</gene>
<keyword evidence="1" id="KW-0472">Membrane</keyword>
<organism evidence="3 4">
    <name type="scientific">Fodinibius salicampi</name>
    <dbReference type="NCBI Taxonomy" id="1920655"/>
    <lineage>
        <taxon>Bacteria</taxon>
        <taxon>Pseudomonadati</taxon>
        <taxon>Balneolota</taxon>
        <taxon>Balneolia</taxon>
        <taxon>Balneolales</taxon>
        <taxon>Balneolaceae</taxon>
        <taxon>Fodinibius</taxon>
    </lineage>
</organism>
<keyword evidence="1" id="KW-1133">Transmembrane helix</keyword>
<comment type="caution">
    <text evidence="3">The sequence shown here is derived from an EMBL/GenBank/DDBJ whole genome shotgun (WGS) entry which is preliminary data.</text>
</comment>
<dbReference type="Pfam" id="PF13386">
    <property type="entry name" value="DsbD_2"/>
    <property type="match status" value="1"/>
</dbReference>
<feature type="transmembrane region" description="Helical" evidence="1">
    <location>
        <begin position="74"/>
        <end position="107"/>
    </location>
</feature>
<keyword evidence="4" id="KW-1185">Reference proteome</keyword>